<evidence type="ECO:0000259" key="17">
    <source>
        <dbReference type="PROSITE" id="PS50109"/>
    </source>
</evidence>
<dbReference type="RefSeq" id="WP_344717420.1">
    <property type="nucleotide sequence ID" value="NZ_BAAAYG010000002.1"/>
</dbReference>
<evidence type="ECO:0000256" key="3">
    <source>
        <dbReference type="ARBA" id="ARBA00012438"/>
    </source>
</evidence>
<sequence length="692" mass="75212">MVPPAEAEESARAPEGTEDEPRPGAGRRLWRTVARLPRLWGRSLLFRAVAFTGVLTLVSTLLVAAFLTQQVTTGLFQERFDQVERQAVGGLEQGQQLFGELSASNPTEAERSVDETIGVLGDEGSELRRGILLEPLNPEQRSWVQATATDDAISDVVSDELAAALADGDSQYWQSVSIRDDGEEVPGVVFGTRVNLPPGEAWGLYFVYDFSTVQETLAFFLRILLLAGLSVLVLNMAIVAWVTRSVVKPISHAAEVSERIAAGQLDQRLAVRGEDEIARLGISFNRMASNLQEQITRLANLSKMQQRFVSDVSHELRTPLTTVRMASEVLHQSKDDFDIVNQRSAELLHPQVERFEALLGDLLEMSRFDAGAAELALTDVDLRSLAGEVLTSALPLADQQDVQLSIVVQGEDFVARVDPRRIDRILRNLVNNAVEHSEGRPVDVVIASSPTAVGLAVRDHGIGMSPSEVGHVFDRFWRADPARARTTGGSGLGLSIATEDTRLHQGALDAWGQKGQGACFRLVLPRRQDVPYRASPLALPPVYRASDRRSVSGSVIGGPSAGAAAYDRLTEQSLGEQSSHVEAGGADDTTAVAADHGEGDERAERDRRRAPTTTRRTRRPRRRRHERATPCPCDHAAGRRPRGGDAARLRLRADDPDQRAGGHLAAGVGGRHPVPQPARLPAARRLAGGHHP</sequence>
<dbReference type="Gene3D" id="6.10.340.10">
    <property type="match status" value="1"/>
</dbReference>
<dbReference type="SMART" id="SM00304">
    <property type="entry name" value="HAMP"/>
    <property type="match status" value="1"/>
</dbReference>
<evidence type="ECO:0000256" key="10">
    <source>
        <dbReference type="ARBA" id="ARBA00022840"/>
    </source>
</evidence>
<dbReference type="Gene3D" id="3.30.565.10">
    <property type="entry name" value="Histidine kinase-like ATPase, C-terminal domain"/>
    <property type="match status" value="1"/>
</dbReference>
<gene>
    <name evidence="19" type="primary">mtrB</name>
    <name evidence="19" type="ORF">GCM10020260_02920</name>
</gene>
<dbReference type="InterPro" id="IPR047669">
    <property type="entry name" value="MtrAB_MtrB"/>
</dbReference>
<keyword evidence="11 16" id="KW-1133">Transmembrane helix</keyword>
<reference evidence="20" key="1">
    <citation type="journal article" date="2019" name="Int. J. Syst. Evol. Microbiol.">
        <title>The Global Catalogue of Microorganisms (GCM) 10K type strain sequencing project: providing services to taxonomists for standard genome sequencing and annotation.</title>
        <authorList>
            <consortium name="The Broad Institute Genomics Platform"/>
            <consortium name="The Broad Institute Genome Sequencing Center for Infectious Disease"/>
            <person name="Wu L."/>
            <person name="Ma J."/>
        </authorList>
    </citation>
    <scope>NUCLEOTIDE SEQUENCE [LARGE SCALE GENOMIC DNA]</scope>
    <source>
        <strain evidence="20">JCM 11483</strain>
    </source>
</reference>
<evidence type="ECO:0000256" key="12">
    <source>
        <dbReference type="ARBA" id="ARBA00023012"/>
    </source>
</evidence>
<dbReference type="InterPro" id="IPR003661">
    <property type="entry name" value="HisK_dim/P_dom"/>
</dbReference>
<dbReference type="Gene3D" id="1.10.287.130">
    <property type="match status" value="1"/>
</dbReference>
<feature type="compositionally biased region" description="Basic and acidic residues" evidence="15">
    <location>
        <begin position="642"/>
        <end position="660"/>
    </location>
</feature>
<dbReference type="GO" id="GO:0016301">
    <property type="term" value="F:kinase activity"/>
    <property type="evidence" value="ECO:0007669"/>
    <property type="project" value="UniProtKB-KW"/>
</dbReference>
<keyword evidence="12" id="KW-0902">Two-component regulatory system</keyword>
<keyword evidence="13 16" id="KW-0472">Membrane</keyword>
<dbReference type="InterPro" id="IPR005467">
    <property type="entry name" value="His_kinase_dom"/>
</dbReference>
<dbReference type="InterPro" id="IPR003594">
    <property type="entry name" value="HATPase_dom"/>
</dbReference>
<evidence type="ECO:0000256" key="2">
    <source>
        <dbReference type="ARBA" id="ARBA00004651"/>
    </source>
</evidence>
<feature type="region of interest" description="Disordered" evidence="15">
    <location>
        <begin position="572"/>
        <end position="692"/>
    </location>
</feature>
<comment type="caution">
    <text evidence="19">The sequence shown here is derived from an EMBL/GenBank/DDBJ whole genome shotgun (WGS) entry which is preliminary data.</text>
</comment>
<dbReference type="SMART" id="SM00388">
    <property type="entry name" value="HisKA"/>
    <property type="match status" value="1"/>
</dbReference>
<keyword evidence="8" id="KW-0547">Nucleotide-binding</keyword>
<keyword evidence="10" id="KW-0067">ATP-binding</keyword>
<feature type="compositionally biased region" description="Basic residues" evidence="15">
    <location>
        <begin position="615"/>
        <end position="626"/>
    </location>
</feature>
<evidence type="ECO:0000256" key="7">
    <source>
        <dbReference type="ARBA" id="ARBA00022692"/>
    </source>
</evidence>
<evidence type="ECO:0000256" key="15">
    <source>
        <dbReference type="SAM" id="MobiDB-lite"/>
    </source>
</evidence>
<dbReference type="Pfam" id="PF02518">
    <property type="entry name" value="HATPase_c"/>
    <property type="match status" value="1"/>
</dbReference>
<comment type="catalytic activity">
    <reaction evidence="1">
        <text>ATP + protein L-histidine = ADP + protein N-phospho-L-histidine.</text>
        <dbReference type="EC" id="2.7.13.3"/>
    </reaction>
</comment>
<dbReference type="InterPro" id="IPR050398">
    <property type="entry name" value="HssS/ArlS-like"/>
</dbReference>
<feature type="compositionally biased region" description="Low complexity" evidence="15">
    <location>
        <begin position="583"/>
        <end position="594"/>
    </location>
</feature>
<dbReference type="Proteomes" id="UP001501736">
    <property type="component" value="Unassembled WGS sequence"/>
</dbReference>
<dbReference type="PANTHER" id="PTHR45528">
    <property type="entry name" value="SENSOR HISTIDINE KINASE CPXA"/>
    <property type="match status" value="1"/>
</dbReference>
<feature type="transmembrane region" description="Helical" evidence="16">
    <location>
        <begin position="44"/>
        <end position="67"/>
    </location>
</feature>
<evidence type="ECO:0000256" key="6">
    <source>
        <dbReference type="ARBA" id="ARBA00022679"/>
    </source>
</evidence>
<feature type="transmembrane region" description="Helical" evidence="16">
    <location>
        <begin position="219"/>
        <end position="242"/>
    </location>
</feature>
<evidence type="ECO:0000256" key="11">
    <source>
        <dbReference type="ARBA" id="ARBA00022989"/>
    </source>
</evidence>
<feature type="region of interest" description="Disordered" evidence="15">
    <location>
        <begin position="1"/>
        <end position="26"/>
    </location>
</feature>
<name>A0ABP6R7I1_9MICC</name>
<evidence type="ECO:0000256" key="8">
    <source>
        <dbReference type="ARBA" id="ARBA00022741"/>
    </source>
</evidence>
<dbReference type="PROSITE" id="PS50109">
    <property type="entry name" value="HIS_KIN"/>
    <property type="match status" value="1"/>
</dbReference>
<dbReference type="InterPro" id="IPR004358">
    <property type="entry name" value="Sig_transdc_His_kin-like_C"/>
</dbReference>
<evidence type="ECO:0000313" key="19">
    <source>
        <dbReference type="EMBL" id="GAA3279619.1"/>
    </source>
</evidence>
<keyword evidence="9 19" id="KW-0418">Kinase</keyword>
<dbReference type="CDD" id="cd00082">
    <property type="entry name" value="HisKA"/>
    <property type="match status" value="1"/>
</dbReference>
<keyword evidence="6" id="KW-0808">Transferase</keyword>
<feature type="domain" description="HAMP" evidence="18">
    <location>
        <begin position="244"/>
        <end position="296"/>
    </location>
</feature>
<feature type="compositionally biased region" description="Basic and acidic residues" evidence="15">
    <location>
        <begin position="595"/>
        <end position="609"/>
    </location>
</feature>
<evidence type="ECO:0000256" key="1">
    <source>
        <dbReference type="ARBA" id="ARBA00000085"/>
    </source>
</evidence>
<dbReference type="SUPFAM" id="SSF47384">
    <property type="entry name" value="Homodimeric domain of signal transducing histidine kinase"/>
    <property type="match status" value="1"/>
</dbReference>
<evidence type="ECO:0000256" key="4">
    <source>
        <dbReference type="ARBA" id="ARBA00022475"/>
    </source>
</evidence>
<dbReference type="PANTHER" id="PTHR45528:SF1">
    <property type="entry name" value="SENSOR HISTIDINE KINASE CPXA"/>
    <property type="match status" value="1"/>
</dbReference>
<keyword evidence="20" id="KW-1185">Reference proteome</keyword>
<evidence type="ECO:0000256" key="14">
    <source>
        <dbReference type="ARBA" id="ARBA00035305"/>
    </source>
</evidence>
<evidence type="ECO:0000256" key="13">
    <source>
        <dbReference type="ARBA" id="ARBA00023136"/>
    </source>
</evidence>
<dbReference type="InterPro" id="IPR003660">
    <property type="entry name" value="HAMP_dom"/>
</dbReference>
<accession>A0ABP6R7I1</accession>
<proteinExistence type="predicted"/>
<dbReference type="InterPro" id="IPR036890">
    <property type="entry name" value="HATPase_C_sf"/>
</dbReference>
<dbReference type="SUPFAM" id="SSF158472">
    <property type="entry name" value="HAMP domain-like"/>
    <property type="match status" value="1"/>
</dbReference>
<evidence type="ECO:0000256" key="16">
    <source>
        <dbReference type="SAM" id="Phobius"/>
    </source>
</evidence>
<evidence type="ECO:0000256" key="9">
    <source>
        <dbReference type="ARBA" id="ARBA00022777"/>
    </source>
</evidence>
<feature type="domain" description="Histidine kinase" evidence="17">
    <location>
        <begin position="311"/>
        <end position="528"/>
    </location>
</feature>
<feature type="compositionally biased region" description="Low complexity" evidence="15">
    <location>
        <begin position="677"/>
        <end position="686"/>
    </location>
</feature>
<dbReference type="Pfam" id="PF00672">
    <property type="entry name" value="HAMP"/>
    <property type="match status" value="1"/>
</dbReference>
<keyword evidence="4" id="KW-1003">Cell membrane</keyword>
<dbReference type="EMBL" id="BAAAYG010000002">
    <property type="protein sequence ID" value="GAA3279619.1"/>
    <property type="molecule type" value="Genomic_DNA"/>
</dbReference>
<dbReference type="EC" id="2.7.13.3" evidence="3"/>
<keyword evidence="5" id="KW-0597">Phosphoprotein</keyword>
<evidence type="ECO:0000256" key="5">
    <source>
        <dbReference type="ARBA" id="ARBA00022553"/>
    </source>
</evidence>
<comment type="subcellular location">
    <subcellularLocation>
        <location evidence="2">Cell membrane</location>
        <topology evidence="2">Multi-pass membrane protein</topology>
    </subcellularLocation>
</comment>
<protein>
    <recommendedName>
        <fullName evidence="14">Sensor histidine kinase MtrB</fullName>
        <ecNumber evidence="3">2.7.13.3</ecNumber>
    </recommendedName>
</protein>
<evidence type="ECO:0000259" key="18">
    <source>
        <dbReference type="PROSITE" id="PS50885"/>
    </source>
</evidence>
<dbReference type="SMART" id="SM00387">
    <property type="entry name" value="HATPase_c"/>
    <property type="match status" value="1"/>
</dbReference>
<dbReference type="InterPro" id="IPR036097">
    <property type="entry name" value="HisK_dim/P_sf"/>
</dbReference>
<evidence type="ECO:0000313" key="20">
    <source>
        <dbReference type="Proteomes" id="UP001501736"/>
    </source>
</evidence>
<dbReference type="CDD" id="cd06225">
    <property type="entry name" value="HAMP"/>
    <property type="match status" value="1"/>
</dbReference>
<dbReference type="Pfam" id="PF00512">
    <property type="entry name" value="HisKA"/>
    <property type="match status" value="1"/>
</dbReference>
<dbReference type="NCBIfam" id="NF040691">
    <property type="entry name" value="MtrAB_MtrB"/>
    <property type="match status" value="1"/>
</dbReference>
<dbReference type="PRINTS" id="PR00344">
    <property type="entry name" value="BCTRLSENSOR"/>
</dbReference>
<organism evidence="19 20">
    <name type="scientific">Nesterenkonia halobia</name>
    <dbReference type="NCBI Taxonomy" id="37922"/>
    <lineage>
        <taxon>Bacteria</taxon>
        <taxon>Bacillati</taxon>
        <taxon>Actinomycetota</taxon>
        <taxon>Actinomycetes</taxon>
        <taxon>Micrococcales</taxon>
        <taxon>Micrococcaceae</taxon>
        <taxon>Nesterenkonia</taxon>
    </lineage>
</organism>
<dbReference type="SUPFAM" id="SSF55874">
    <property type="entry name" value="ATPase domain of HSP90 chaperone/DNA topoisomerase II/histidine kinase"/>
    <property type="match status" value="1"/>
</dbReference>
<dbReference type="PROSITE" id="PS50885">
    <property type="entry name" value="HAMP"/>
    <property type="match status" value="1"/>
</dbReference>
<keyword evidence="7 16" id="KW-0812">Transmembrane</keyword>